<gene>
    <name evidence="3" type="ORF">QTO34_017147</name>
</gene>
<name>A0AA40LR69_CNENI</name>
<organism evidence="3 4">
    <name type="scientific">Cnephaeus nilssonii</name>
    <name type="common">Northern bat</name>
    <name type="synonym">Eptesicus nilssonii</name>
    <dbReference type="NCBI Taxonomy" id="3371016"/>
    <lineage>
        <taxon>Eukaryota</taxon>
        <taxon>Metazoa</taxon>
        <taxon>Chordata</taxon>
        <taxon>Craniata</taxon>
        <taxon>Vertebrata</taxon>
        <taxon>Euteleostomi</taxon>
        <taxon>Mammalia</taxon>
        <taxon>Eutheria</taxon>
        <taxon>Laurasiatheria</taxon>
        <taxon>Chiroptera</taxon>
        <taxon>Yangochiroptera</taxon>
        <taxon>Vespertilionidae</taxon>
        <taxon>Cnephaeus</taxon>
    </lineage>
</organism>
<evidence type="ECO:0000256" key="1">
    <source>
        <dbReference type="SAM" id="MobiDB-lite"/>
    </source>
</evidence>
<evidence type="ECO:0000259" key="2">
    <source>
        <dbReference type="Pfam" id="PF16122"/>
    </source>
</evidence>
<feature type="compositionally biased region" description="Basic and acidic residues" evidence="1">
    <location>
        <begin position="158"/>
        <end position="167"/>
    </location>
</feature>
<reference evidence="3" key="1">
    <citation type="submission" date="2023-06" db="EMBL/GenBank/DDBJ databases">
        <title>Reference genome for the Northern bat (Eptesicus nilssonii), a most northern bat species.</title>
        <authorList>
            <person name="Laine V.N."/>
            <person name="Pulliainen A.T."/>
            <person name="Lilley T.M."/>
        </authorList>
    </citation>
    <scope>NUCLEOTIDE SEQUENCE</scope>
    <source>
        <strain evidence="3">BLF_Eptnil</strain>
        <tissue evidence="3">Kidney</tissue>
    </source>
</reference>
<dbReference type="Pfam" id="PF16122">
    <property type="entry name" value="40S_SA_C"/>
    <property type="match status" value="1"/>
</dbReference>
<feature type="region of interest" description="Disordered" evidence="1">
    <location>
        <begin position="121"/>
        <end position="167"/>
    </location>
</feature>
<evidence type="ECO:0000313" key="4">
    <source>
        <dbReference type="Proteomes" id="UP001177744"/>
    </source>
</evidence>
<feature type="compositionally biased region" description="Basic and acidic residues" evidence="1">
    <location>
        <begin position="38"/>
        <end position="52"/>
    </location>
</feature>
<feature type="domain" description="Small ribosomal subunit protein uS2 C-terminal" evidence="2">
    <location>
        <begin position="29"/>
        <end position="106"/>
    </location>
</feature>
<dbReference type="Proteomes" id="UP001177744">
    <property type="component" value="Unassembled WGS sequence"/>
</dbReference>
<dbReference type="EMBL" id="JAULJE010000007">
    <property type="protein sequence ID" value="KAK1340754.1"/>
    <property type="molecule type" value="Genomic_DNA"/>
</dbReference>
<accession>A0AA40LR69</accession>
<dbReference type="InterPro" id="IPR032281">
    <property type="entry name" value="Ribosomal_uS2_C"/>
</dbReference>
<feature type="region of interest" description="Disordered" evidence="1">
    <location>
        <begin position="32"/>
        <end position="53"/>
    </location>
</feature>
<keyword evidence="4" id="KW-1185">Reference proteome</keyword>
<protein>
    <recommendedName>
        <fullName evidence="2">Small ribosomal subunit protein uS2 C-terminal domain-containing protein</fullName>
    </recommendedName>
</protein>
<dbReference type="AlphaFoldDB" id="A0AA40LR69"/>
<comment type="caution">
    <text evidence="3">The sequence shown here is derived from an EMBL/GenBank/DDBJ whole genome shotgun (WGS) entry which is preliminary data.</text>
</comment>
<evidence type="ECO:0000313" key="3">
    <source>
        <dbReference type="EMBL" id="KAK1340754.1"/>
    </source>
</evidence>
<proteinExistence type="predicted"/>
<sequence>MWWILAWGSLVHAPSPMNTDVRSCLVSTYTDSEETEKEEQAAGEKAVTKEEFQASEFTTAQPKVTDWSEGVQMPSVPIQHFPTETWSAQPASEDWSVAPTAQTTKWIRVTTELSLWELEKSGASAEVAAATETKKPPAHDPGCSQPQKPQVPPAQRPGETEKLGSSA</sequence>